<proteinExistence type="predicted"/>
<name>A0AAE0EWG4_9CHLO</name>
<gene>
    <name evidence="1" type="ORF">CYMTET_47776</name>
</gene>
<organism evidence="1 2">
    <name type="scientific">Cymbomonas tetramitiformis</name>
    <dbReference type="NCBI Taxonomy" id="36881"/>
    <lineage>
        <taxon>Eukaryota</taxon>
        <taxon>Viridiplantae</taxon>
        <taxon>Chlorophyta</taxon>
        <taxon>Pyramimonadophyceae</taxon>
        <taxon>Pyramimonadales</taxon>
        <taxon>Pyramimonadaceae</taxon>
        <taxon>Cymbomonas</taxon>
    </lineage>
</organism>
<protein>
    <submittedName>
        <fullName evidence="1">Uncharacterized protein</fullName>
    </submittedName>
</protein>
<dbReference type="AlphaFoldDB" id="A0AAE0EWG4"/>
<reference evidence="1 2" key="1">
    <citation type="journal article" date="2015" name="Genome Biol. Evol.">
        <title>Comparative Genomics of a Bacterivorous Green Alga Reveals Evolutionary Causalities and Consequences of Phago-Mixotrophic Mode of Nutrition.</title>
        <authorList>
            <person name="Burns J.A."/>
            <person name="Paasch A."/>
            <person name="Narechania A."/>
            <person name="Kim E."/>
        </authorList>
    </citation>
    <scope>NUCLEOTIDE SEQUENCE [LARGE SCALE GENOMIC DNA]</scope>
    <source>
        <strain evidence="1 2">PLY_AMNH</strain>
    </source>
</reference>
<evidence type="ECO:0000313" key="1">
    <source>
        <dbReference type="EMBL" id="KAK3242617.1"/>
    </source>
</evidence>
<accession>A0AAE0EWG4</accession>
<keyword evidence="2" id="KW-1185">Reference proteome</keyword>
<evidence type="ECO:0000313" key="2">
    <source>
        <dbReference type="Proteomes" id="UP001190700"/>
    </source>
</evidence>
<dbReference type="Proteomes" id="UP001190700">
    <property type="component" value="Unassembled WGS sequence"/>
</dbReference>
<sequence length="422" mass="48241">MAKEKFTEDLGDYWRAQQLATEGYAVIRLFERAQGEAMYEAFKRSLRELPEYKACRGWRYCKTGFGALGVASSFHNRFVREMRLRAHARVAPIMAEVDKVDYMRAHVKQVPCTRFERRFKGFRCKEDTEGPRKLHQLLDRMLVRTEDQVPTAESWHQDVSIYKDGDTVYGGWLASTDQTASLIPGTQHTHAPAAGFAKISPIALQGILPRARTVEIPRGCLLIMNQSVVHEVVARRITSDPMCRLFTGWRLTYDDRTLLEAENRQSNSRQDGFGSAQSIDSVIDDMAVPKLPSNQLPAMYNVRNVDDTNQREGLRSWCAGHVQEALLVVTPKYKDGIRLKTPRSLEPGQVWKIPELHAPSISELRQRSRLSPADFDRPIDWDALLPPYTDLERAILKPHDPLKISTAWLLNATSKLKRKRDQ</sequence>
<comment type="caution">
    <text evidence="1">The sequence shown here is derived from an EMBL/GenBank/DDBJ whole genome shotgun (WGS) entry which is preliminary data.</text>
</comment>
<dbReference type="EMBL" id="LGRX02033150">
    <property type="protein sequence ID" value="KAK3242617.1"/>
    <property type="molecule type" value="Genomic_DNA"/>
</dbReference>